<evidence type="ECO:0000256" key="2">
    <source>
        <dbReference type="ARBA" id="ARBA00022729"/>
    </source>
</evidence>
<dbReference type="Proteomes" id="UP000729913">
    <property type="component" value="Unassembled WGS sequence"/>
</dbReference>
<evidence type="ECO:0000256" key="8">
    <source>
        <dbReference type="SAM" id="SignalP"/>
    </source>
</evidence>
<feature type="signal peptide" evidence="8">
    <location>
        <begin position="1"/>
        <end position="19"/>
    </location>
</feature>
<feature type="compositionally biased region" description="Basic and acidic residues" evidence="7">
    <location>
        <begin position="432"/>
        <end position="451"/>
    </location>
</feature>
<dbReference type="FunFam" id="1.10.287.110:FF:000015">
    <property type="entry name" value="dnaJ homolog subfamily C member 3"/>
    <property type="match status" value="1"/>
</dbReference>
<dbReference type="PROSITE" id="PS50005">
    <property type="entry name" value="TPR"/>
    <property type="match status" value="4"/>
</dbReference>
<keyword evidence="11" id="KW-1185">Reference proteome</keyword>
<evidence type="ECO:0000256" key="6">
    <source>
        <dbReference type="PROSITE-ProRule" id="PRU00339"/>
    </source>
</evidence>
<dbReference type="SMART" id="SM00028">
    <property type="entry name" value="TPR"/>
    <property type="match status" value="7"/>
</dbReference>
<reference evidence="10" key="1">
    <citation type="submission" date="2020-03" db="EMBL/GenBank/DDBJ databases">
        <authorList>
            <person name="Chebbi M.A."/>
            <person name="Drezen J.M."/>
        </authorList>
    </citation>
    <scope>NUCLEOTIDE SEQUENCE</scope>
    <source>
        <tissue evidence="10">Whole body</tissue>
    </source>
</reference>
<dbReference type="Pfam" id="PF00226">
    <property type="entry name" value="DnaJ"/>
    <property type="match status" value="1"/>
</dbReference>
<organism evidence="10 11">
    <name type="scientific">Cotesia typhae</name>
    <dbReference type="NCBI Taxonomy" id="2053667"/>
    <lineage>
        <taxon>Eukaryota</taxon>
        <taxon>Metazoa</taxon>
        <taxon>Ecdysozoa</taxon>
        <taxon>Arthropoda</taxon>
        <taxon>Hexapoda</taxon>
        <taxon>Insecta</taxon>
        <taxon>Pterygota</taxon>
        <taxon>Neoptera</taxon>
        <taxon>Endopterygota</taxon>
        <taxon>Hymenoptera</taxon>
        <taxon>Apocrita</taxon>
        <taxon>Ichneumonoidea</taxon>
        <taxon>Braconidae</taxon>
        <taxon>Microgastrinae</taxon>
        <taxon>Cotesia</taxon>
    </lineage>
</organism>
<evidence type="ECO:0000256" key="3">
    <source>
        <dbReference type="ARBA" id="ARBA00022737"/>
    </source>
</evidence>
<feature type="repeat" description="TPR" evidence="6">
    <location>
        <begin position="22"/>
        <end position="55"/>
    </location>
</feature>
<comment type="caution">
    <text evidence="10">The sequence shown here is derived from an EMBL/GenBank/DDBJ whole genome shotgun (WGS) entry which is preliminary data.</text>
</comment>
<feature type="domain" description="J" evidence="9">
    <location>
        <begin position="374"/>
        <end position="442"/>
    </location>
</feature>
<dbReference type="OrthoDB" id="1726119at2759"/>
<sequence>MFPGGFLFILLNLYSDVGGSDVDKHLEMGRSFLMRGQLQDALTHCHAAVDGDPNNYRTYYQRGIAYLALEKPKFALQDFDKVLELKPDFIAARFQRASVLFKQGQFEKARQDYQVVLEVEPANDEALKYYYLIDEVRDTIDHAKSQVTSGRCYEAVELITSTIESCPWNAELRELRAECHVANKDYMNAVADFHSATKLLSDNTEGLLKLSKFLYRLGHVSESLNEIRSCLKRDPEHKECFKFYKKIKDVAKNLEEASLAEESRDHPKCVKTAQKALKLESDVENVKLKIYQLLCKCMPHTDPNSAIEYCQEALKLHKDQNSLCDRAEAYLAAEMYDDAIVDLKQALEIDPNFQRAKELLQTAQQRQKMSESRDYYKILGVSRNAPKKEIIKAYRKAAQTWHPDNFQDGEEKKRAEKKFIDIAAAKEVLTDPEKRMKFDRGEDPLDPESGKHPSNFNPFQEFHQFHGSPFQFKFHFN</sequence>
<dbReference type="AlphaFoldDB" id="A0A8J5UPJ0"/>
<dbReference type="SMART" id="SM00271">
    <property type="entry name" value="DnaJ"/>
    <property type="match status" value="1"/>
</dbReference>
<feature type="repeat" description="TPR" evidence="6">
    <location>
        <begin position="90"/>
        <end position="123"/>
    </location>
</feature>
<dbReference type="InterPro" id="IPR001623">
    <property type="entry name" value="DnaJ_domain"/>
</dbReference>
<dbReference type="InterPro" id="IPR051727">
    <property type="entry name" value="DnaJ_C3_Co-chaperones"/>
</dbReference>
<evidence type="ECO:0000256" key="4">
    <source>
        <dbReference type="ARBA" id="ARBA00022803"/>
    </source>
</evidence>
<dbReference type="Pfam" id="PF13174">
    <property type="entry name" value="TPR_6"/>
    <property type="match status" value="1"/>
</dbReference>
<feature type="region of interest" description="Disordered" evidence="7">
    <location>
        <begin position="432"/>
        <end position="457"/>
    </location>
</feature>
<dbReference type="InterPro" id="IPR019734">
    <property type="entry name" value="TPR_rpt"/>
</dbReference>
<gene>
    <name evidence="10" type="ORF">G9C98_001712</name>
</gene>
<evidence type="ECO:0000313" key="10">
    <source>
        <dbReference type="EMBL" id="KAG8035222.1"/>
    </source>
</evidence>
<comment type="subcellular location">
    <subcellularLocation>
        <location evidence="1">Endoplasmic reticulum lumen</location>
    </subcellularLocation>
</comment>
<dbReference type="GO" id="GO:0034975">
    <property type="term" value="P:protein folding in endoplasmic reticulum"/>
    <property type="evidence" value="ECO:0007669"/>
    <property type="project" value="TreeGrafter"/>
</dbReference>
<accession>A0A8J5UPJ0</accession>
<dbReference type="FunFam" id="1.25.40.10:FF:000224">
    <property type="entry name" value="DnaJ and TPR domain protein"/>
    <property type="match status" value="1"/>
</dbReference>
<proteinExistence type="predicted"/>
<dbReference type="PANTHER" id="PTHR44140">
    <property type="entry name" value="LD25575P"/>
    <property type="match status" value="1"/>
</dbReference>
<keyword evidence="3" id="KW-0677">Repeat</keyword>
<dbReference type="PANTHER" id="PTHR44140:SF2">
    <property type="entry name" value="LD25575P"/>
    <property type="match status" value="1"/>
</dbReference>
<feature type="chain" id="PRO_5035241124" description="J domain-containing protein" evidence="8">
    <location>
        <begin position="20"/>
        <end position="477"/>
    </location>
</feature>
<evidence type="ECO:0000259" key="9">
    <source>
        <dbReference type="PROSITE" id="PS50076"/>
    </source>
</evidence>
<protein>
    <recommendedName>
        <fullName evidence="9">J domain-containing protein</fullName>
    </recommendedName>
</protein>
<dbReference type="GO" id="GO:0051087">
    <property type="term" value="F:protein-folding chaperone binding"/>
    <property type="evidence" value="ECO:0007669"/>
    <property type="project" value="TreeGrafter"/>
</dbReference>
<dbReference type="EMBL" id="JAAOIC020000064">
    <property type="protein sequence ID" value="KAG8035222.1"/>
    <property type="molecule type" value="Genomic_DNA"/>
</dbReference>
<dbReference type="CDD" id="cd06257">
    <property type="entry name" value="DnaJ"/>
    <property type="match status" value="1"/>
</dbReference>
<feature type="repeat" description="TPR" evidence="6">
    <location>
        <begin position="56"/>
        <end position="89"/>
    </location>
</feature>
<dbReference type="PROSITE" id="PS50076">
    <property type="entry name" value="DNAJ_2"/>
    <property type="match status" value="1"/>
</dbReference>
<evidence type="ECO:0000313" key="11">
    <source>
        <dbReference type="Proteomes" id="UP000729913"/>
    </source>
</evidence>
<feature type="repeat" description="TPR" evidence="6">
    <location>
        <begin position="320"/>
        <end position="353"/>
    </location>
</feature>
<evidence type="ECO:0000256" key="7">
    <source>
        <dbReference type="SAM" id="MobiDB-lite"/>
    </source>
</evidence>
<keyword evidence="4 6" id="KW-0802">TPR repeat</keyword>
<name>A0A8J5UPJ0_9HYME</name>
<evidence type="ECO:0000256" key="1">
    <source>
        <dbReference type="ARBA" id="ARBA00004319"/>
    </source>
</evidence>
<reference evidence="10" key="2">
    <citation type="submission" date="2021-04" db="EMBL/GenBank/DDBJ databases">
        <title>Genome-wide patterns of bracovirus chromosomal integration into multiple host tissues during parasitism.</title>
        <authorList>
            <person name="Chebbi M.A.C."/>
        </authorList>
    </citation>
    <scope>NUCLEOTIDE SEQUENCE</scope>
    <source>
        <tissue evidence="10">Whole body</tissue>
    </source>
</reference>
<dbReference type="GO" id="GO:0051787">
    <property type="term" value="F:misfolded protein binding"/>
    <property type="evidence" value="ECO:0007669"/>
    <property type="project" value="TreeGrafter"/>
</dbReference>
<dbReference type="GO" id="GO:0005788">
    <property type="term" value="C:endoplasmic reticulum lumen"/>
    <property type="evidence" value="ECO:0007669"/>
    <property type="project" value="UniProtKB-SubCell"/>
</dbReference>
<keyword evidence="2 8" id="KW-0732">Signal</keyword>
<dbReference type="Pfam" id="PF00515">
    <property type="entry name" value="TPR_1"/>
    <property type="match status" value="2"/>
</dbReference>
<keyword evidence="5" id="KW-0256">Endoplasmic reticulum</keyword>
<evidence type="ECO:0000256" key="5">
    <source>
        <dbReference type="ARBA" id="ARBA00022824"/>
    </source>
</evidence>